<protein>
    <submittedName>
        <fullName evidence="1">Uncharacterized protein</fullName>
    </submittedName>
</protein>
<dbReference type="RefSeq" id="WP_232476518.1">
    <property type="nucleotide sequence ID" value="NZ_CP022423.1"/>
</dbReference>
<dbReference type="AlphaFoldDB" id="A0A221KF68"/>
<gene>
    <name evidence="1" type="ORF">VITFI_CDS1665</name>
</gene>
<dbReference type="KEGG" id="vff:VITFI_CDS1665"/>
<name>A0A221KF68_VITFI</name>
<dbReference type="Proteomes" id="UP000199729">
    <property type="component" value="Chromosome"/>
</dbReference>
<evidence type="ECO:0000313" key="2">
    <source>
        <dbReference type="Proteomes" id="UP000199729"/>
    </source>
</evidence>
<accession>A0A221KF68</accession>
<proteinExistence type="predicted"/>
<keyword evidence="2" id="KW-1185">Reference proteome</keyword>
<dbReference type="EMBL" id="CP022423">
    <property type="protein sequence ID" value="ASM77443.1"/>
    <property type="molecule type" value="Genomic_DNA"/>
</dbReference>
<sequence length="110" mass="12288">MAHRLLIFTYKVTGGFMVTLFRKRPVLIEAVQFTYPPSSELLAWCPALRNVRKAADPLARAEADIVTLEDGSDGRALHVATEGDWIIKGVQGEFYACKPDIFQSTYEPAE</sequence>
<evidence type="ECO:0000313" key="1">
    <source>
        <dbReference type="EMBL" id="ASM77443.1"/>
    </source>
</evidence>
<reference evidence="1 2" key="1">
    <citation type="submission" date="2017-07" db="EMBL/GenBank/DDBJ databases">
        <title>Complete Genome Sequence of the cosmetic ferment Vitreoscilla filiformis (ATCC15551).</title>
        <authorList>
            <person name="Contreras S."/>
            <person name="Sagory-Zalkind P."/>
            <person name="Blanquart H."/>
            <person name="Iltis A."/>
            <person name="Morand S.C."/>
        </authorList>
    </citation>
    <scope>NUCLEOTIDE SEQUENCE [LARGE SCALE GENOMIC DNA]</scope>
    <source>
        <strain evidence="1 2">ATCC 15551</strain>
    </source>
</reference>
<organism evidence="1 2">
    <name type="scientific">Vitreoscilla filiformis</name>
    <dbReference type="NCBI Taxonomy" id="63"/>
    <lineage>
        <taxon>Bacteria</taxon>
        <taxon>Pseudomonadati</taxon>
        <taxon>Pseudomonadota</taxon>
        <taxon>Betaproteobacteria</taxon>
        <taxon>Neisseriales</taxon>
        <taxon>Neisseriaceae</taxon>
        <taxon>Vitreoscilla</taxon>
    </lineage>
</organism>